<dbReference type="GO" id="GO:0031499">
    <property type="term" value="C:TRAMP complex"/>
    <property type="evidence" value="ECO:0007669"/>
    <property type="project" value="TreeGrafter"/>
</dbReference>
<evidence type="ECO:0000256" key="1">
    <source>
        <dbReference type="ARBA" id="ARBA00008593"/>
    </source>
</evidence>
<organism evidence="8 9">
    <name type="scientific">Pseudovirgaria hyperparasitica</name>
    <dbReference type="NCBI Taxonomy" id="470096"/>
    <lineage>
        <taxon>Eukaryota</taxon>
        <taxon>Fungi</taxon>
        <taxon>Dikarya</taxon>
        <taxon>Ascomycota</taxon>
        <taxon>Pezizomycotina</taxon>
        <taxon>Dothideomycetes</taxon>
        <taxon>Dothideomycetes incertae sedis</taxon>
        <taxon>Acrospermales</taxon>
        <taxon>Acrospermaceae</taxon>
        <taxon>Pseudovirgaria</taxon>
    </lineage>
</organism>
<sequence length="660" mass="73906">MGDSYRPMFPPPPAKSDSYRPTSQRHSDSTSHRGPDTYRPSGRNAYRDYNVPPARDDFSFQPPPNAPRFPPASQQDIPQHPPRRRAPRGAGFRRGQYSGPVAAHDRALLRNNTLSRDEQFLGVADGALKFNDLGDSTSEDEDNGASDSAADQPGPDAKKPRNQFNQADGDSVPKWSNPDPYTALPPPDESLKKKKDVVQLIRKAKVDQEKTADGSNAVSQNVDFISLNFDDGGNDEDDGEATVSEHESPPPGKRHTGSLNDFAARPEFARAPVDAPKRPRAASPAPQKSKKRKLRANEIDGTVVEQWLPIKGQDSTPWCTIDHSRTADVGLWLHKEICDFYEYVRPHDFEAEIRKDLVDRIEKVIRKRHGSCRLMAFGSYAAGLYLPTADMDLVMVSNSYYDYGPPVFGRRTKDLHSLLQYLLHQGIAEPNGEVIPSAKVPIIKFIDHRTGLKVDMSFENMSGVTANKTFYDWSDKYPAMPKIVTLIKHFLLMRGLNEVFLGGIGGFTVTCLVTHLIASLPAVQSGNMDPSQHLGEILLEFFDLYGNKFNYDGVMLRMNPIKYEKKGRCGPDGKLTKKDRLCIVDPNNESNDISGGSSKIPLIFRLFSDAHRDLKQHMAALESQNVADRKHSSILGCIFAGDYSSFRWQRDHLRRIYENR</sequence>
<evidence type="ECO:0000259" key="7">
    <source>
        <dbReference type="Pfam" id="PF22600"/>
    </source>
</evidence>
<dbReference type="GO" id="GO:1990817">
    <property type="term" value="F:poly(A) RNA polymerase activity"/>
    <property type="evidence" value="ECO:0007669"/>
    <property type="project" value="UniProtKB-EC"/>
</dbReference>
<feature type="region of interest" description="Disordered" evidence="5">
    <location>
        <begin position="226"/>
        <end position="294"/>
    </location>
</feature>
<dbReference type="Pfam" id="PF22600">
    <property type="entry name" value="MTPAP-like_central"/>
    <property type="match status" value="1"/>
</dbReference>
<accession>A0A6A6WEV4</accession>
<dbReference type="InterPro" id="IPR002058">
    <property type="entry name" value="PAP_assoc"/>
</dbReference>
<dbReference type="GO" id="GO:0010605">
    <property type="term" value="P:negative regulation of macromolecule metabolic process"/>
    <property type="evidence" value="ECO:0007669"/>
    <property type="project" value="UniProtKB-ARBA"/>
</dbReference>
<evidence type="ECO:0000256" key="4">
    <source>
        <dbReference type="ARBA" id="ARBA00022842"/>
    </source>
</evidence>
<dbReference type="OrthoDB" id="273917at2759"/>
<evidence type="ECO:0000259" key="6">
    <source>
        <dbReference type="Pfam" id="PF03828"/>
    </source>
</evidence>
<protein>
    <recommendedName>
        <fullName evidence="2">polynucleotide adenylyltransferase</fullName>
        <ecNumber evidence="2">2.7.7.19</ecNumber>
    </recommendedName>
</protein>
<dbReference type="Gene3D" id="1.10.1410.10">
    <property type="match status" value="1"/>
</dbReference>
<feature type="domain" description="Poly(A) RNA polymerase mitochondrial-like central palm" evidence="7">
    <location>
        <begin position="333"/>
        <end position="473"/>
    </location>
</feature>
<evidence type="ECO:0000313" key="9">
    <source>
        <dbReference type="Proteomes" id="UP000799437"/>
    </source>
</evidence>
<evidence type="ECO:0000256" key="5">
    <source>
        <dbReference type="SAM" id="MobiDB-lite"/>
    </source>
</evidence>
<gene>
    <name evidence="8" type="ORF">EJ05DRAFT_261387</name>
</gene>
<dbReference type="InterPro" id="IPR043519">
    <property type="entry name" value="NT_sf"/>
</dbReference>
<keyword evidence="9" id="KW-1185">Reference proteome</keyword>
<evidence type="ECO:0000256" key="3">
    <source>
        <dbReference type="ARBA" id="ARBA00022723"/>
    </source>
</evidence>
<dbReference type="EMBL" id="ML996567">
    <property type="protein sequence ID" value="KAF2761358.1"/>
    <property type="molecule type" value="Genomic_DNA"/>
</dbReference>
<dbReference type="Proteomes" id="UP000799437">
    <property type="component" value="Unassembled WGS sequence"/>
</dbReference>
<name>A0A6A6WEV4_9PEZI</name>
<dbReference type="PANTHER" id="PTHR23092">
    <property type="entry name" value="POLY(A) RNA POLYMERASE"/>
    <property type="match status" value="1"/>
</dbReference>
<dbReference type="GO" id="GO:0031123">
    <property type="term" value="P:RNA 3'-end processing"/>
    <property type="evidence" value="ECO:0007669"/>
    <property type="project" value="TreeGrafter"/>
</dbReference>
<dbReference type="GeneID" id="54481320"/>
<dbReference type="RefSeq" id="XP_033603809.1">
    <property type="nucleotide sequence ID" value="XM_033740266.1"/>
</dbReference>
<comment type="similarity">
    <text evidence="1">Belongs to the DNA polymerase type-B-like family.</text>
</comment>
<dbReference type="SUPFAM" id="SSF81301">
    <property type="entry name" value="Nucleotidyltransferase"/>
    <property type="match status" value="1"/>
</dbReference>
<dbReference type="InterPro" id="IPR054708">
    <property type="entry name" value="MTPAP-like_central"/>
</dbReference>
<dbReference type="EC" id="2.7.7.19" evidence="2"/>
<feature type="region of interest" description="Disordered" evidence="5">
    <location>
        <begin position="129"/>
        <end position="196"/>
    </location>
</feature>
<dbReference type="GO" id="GO:0046872">
    <property type="term" value="F:metal ion binding"/>
    <property type="evidence" value="ECO:0007669"/>
    <property type="project" value="UniProtKB-KW"/>
</dbReference>
<evidence type="ECO:0000313" key="8">
    <source>
        <dbReference type="EMBL" id="KAF2761358.1"/>
    </source>
</evidence>
<dbReference type="SUPFAM" id="SSF81631">
    <property type="entry name" value="PAP/OAS1 substrate-binding domain"/>
    <property type="match status" value="1"/>
</dbReference>
<feature type="compositionally biased region" description="Basic and acidic residues" evidence="5">
    <location>
        <begin position="25"/>
        <end position="36"/>
    </location>
</feature>
<dbReference type="AlphaFoldDB" id="A0A6A6WEV4"/>
<dbReference type="InterPro" id="IPR045862">
    <property type="entry name" value="Trf4-like"/>
</dbReference>
<dbReference type="GO" id="GO:0043634">
    <property type="term" value="P:polyadenylation-dependent ncRNA catabolic process"/>
    <property type="evidence" value="ECO:0007669"/>
    <property type="project" value="TreeGrafter"/>
</dbReference>
<dbReference type="Pfam" id="PF03828">
    <property type="entry name" value="PAP_assoc"/>
    <property type="match status" value="1"/>
</dbReference>
<keyword evidence="4" id="KW-0460">Magnesium</keyword>
<keyword evidence="3" id="KW-0479">Metal-binding</keyword>
<dbReference type="GO" id="GO:0003729">
    <property type="term" value="F:mRNA binding"/>
    <property type="evidence" value="ECO:0007669"/>
    <property type="project" value="TreeGrafter"/>
</dbReference>
<feature type="compositionally biased region" description="Pro residues" evidence="5">
    <location>
        <begin position="61"/>
        <end position="70"/>
    </location>
</feature>
<dbReference type="PANTHER" id="PTHR23092:SF15">
    <property type="entry name" value="INACTIVE NON-CANONICAL POLY(A) RNA POLYMERASE PROTEIN TRF4-2-RELATED"/>
    <property type="match status" value="1"/>
</dbReference>
<dbReference type="Gene3D" id="3.30.460.10">
    <property type="entry name" value="Beta Polymerase, domain 2"/>
    <property type="match status" value="1"/>
</dbReference>
<dbReference type="CDD" id="cd05402">
    <property type="entry name" value="NT_PAP_TUTase"/>
    <property type="match status" value="1"/>
</dbReference>
<evidence type="ECO:0000256" key="2">
    <source>
        <dbReference type="ARBA" id="ARBA00012388"/>
    </source>
</evidence>
<proteinExistence type="inferred from homology"/>
<dbReference type="GO" id="GO:0005730">
    <property type="term" value="C:nucleolus"/>
    <property type="evidence" value="ECO:0007669"/>
    <property type="project" value="TreeGrafter"/>
</dbReference>
<feature type="region of interest" description="Disordered" evidence="5">
    <location>
        <begin position="1"/>
        <end position="104"/>
    </location>
</feature>
<reference evidence="8" key="1">
    <citation type="journal article" date="2020" name="Stud. Mycol.">
        <title>101 Dothideomycetes genomes: a test case for predicting lifestyles and emergence of pathogens.</title>
        <authorList>
            <person name="Haridas S."/>
            <person name="Albert R."/>
            <person name="Binder M."/>
            <person name="Bloem J."/>
            <person name="Labutti K."/>
            <person name="Salamov A."/>
            <person name="Andreopoulos B."/>
            <person name="Baker S."/>
            <person name="Barry K."/>
            <person name="Bills G."/>
            <person name="Bluhm B."/>
            <person name="Cannon C."/>
            <person name="Castanera R."/>
            <person name="Culley D."/>
            <person name="Daum C."/>
            <person name="Ezra D."/>
            <person name="Gonzalez J."/>
            <person name="Henrissat B."/>
            <person name="Kuo A."/>
            <person name="Liang C."/>
            <person name="Lipzen A."/>
            <person name="Lutzoni F."/>
            <person name="Magnuson J."/>
            <person name="Mondo S."/>
            <person name="Nolan M."/>
            <person name="Ohm R."/>
            <person name="Pangilinan J."/>
            <person name="Park H.-J."/>
            <person name="Ramirez L."/>
            <person name="Alfaro M."/>
            <person name="Sun H."/>
            <person name="Tritt A."/>
            <person name="Yoshinaga Y."/>
            <person name="Zwiers L.-H."/>
            <person name="Turgeon B."/>
            <person name="Goodwin S."/>
            <person name="Spatafora J."/>
            <person name="Crous P."/>
            <person name="Grigoriev I."/>
        </authorList>
    </citation>
    <scope>NUCLEOTIDE SEQUENCE</scope>
    <source>
        <strain evidence="8">CBS 121739</strain>
    </source>
</reference>
<feature type="domain" description="PAP-associated" evidence="6">
    <location>
        <begin position="533"/>
        <end position="591"/>
    </location>
</feature>